<protein>
    <submittedName>
        <fullName evidence="1">Uncharacterized protein</fullName>
    </submittedName>
</protein>
<organism evidence="1 2">
    <name type="scientific">Hungatella hathewayi</name>
    <dbReference type="NCBI Taxonomy" id="154046"/>
    <lineage>
        <taxon>Bacteria</taxon>
        <taxon>Bacillati</taxon>
        <taxon>Bacillota</taxon>
        <taxon>Clostridia</taxon>
        <taxon>Lachnospirales</taxon>
        <taxon>Lachnospiraceae</taxon>
        <taxon>Hungatella</taxon>
    </lineage>
</organism>
<accession>A0A374NX36</accession>
<dbReference type="Proteomes" id="UP000263014">
    <property type="component" value="Unassembled WGS sequence"/>
</dbReference>
<dbReference type="EMBL" id="QSON01000032">
    <property type="protein sequence ID" value="RGI95346.1"/>
    <property type="molecule type" value="Genomic_DNA"/>
</dbReference>
<evidence type="ECO:0000313" key="2">
    <source>
        <dbReference type="Proteomes" id="UP000263014"/>
    </source>
</evidence>
<reference evidence="1 2" key="1">
    <citation type="submission" date="2018-08" db="EMBL/GenBank/DDBJ databases">
        <title>A genome reference for cultivated species of the human gut microbiota.</title>
        <authorList>
            <person name="Zou Y."/>
            <person name="Xue W."/>
            <person name="Luo G."/>
        </authorList>
    </citation>
    <scope>NUCLEOTIDE SEQUENCE [LARGE SCALE GENOMIC DNA]</scope>
    <source>
        <strain evidence="1 2">TM09-12</strain>
    </source>
</reference>
<sequence>MFIDEKIASMDRLRRENLRKELEERKADQDKKMLTIEEAMAGIQAGKLQMEGIPLLEFDSYIMPVKNIPFIIFKNFYDANQEDEEGVIFLRREKEISQIVSWPKTILKPTTFEQWGNLLVNGMAANRIHADIKKKQQLKHIEYICYEVPSGKGAVYNLMFRFRDKEHTAIGNYNCMGIDKDTFGIIFEAMMAMLDQWTDTSTREAQNGENETME</sequence>
<name>A0A374NX36_9FIRM</name>
<dbReference type="AlphaFoldDB" id="A0A374NX36"/>
<evidence type="ECO:0000313" key="1">
    <source>
        <dbReference type="EMBL" id="RGI95346.1"/>
    </source>
</evidence>
<proteinExistence type="predicted"/>
<comment type="caution">
    <text evidence="1">The sequence shown here is derived from an EMBL/GenBank/DDBJ whole genome shotgun (WGS) entry which is preliminary data.</text>
</comment>
<gene>
    <name evidence="1" type="ORF">DXD79_32300</name>
</gene>
<dbReference type="RefSeq" id="WP_117624039.1">
    <property type="nucleotide sequence ID" value="NZ_CABJBJ010000045.1"/>
</dbReference>